<gene>
    <name evidence="1" type="ORF">Pint_25500</name>
</gene>
<keyword evidence="2" id="KW-1185">Reference proteome</keyword>
<dbReference type="EMBL" id="CM047742">
    <property type="protein sequence ID" value="KAJ0035440.1"/>
    <property type="molecule type" value="Genomic_DNA"/>
</dbReference>
<comment type="caution">
    <text evidence="1">The sequence shown here is derived from an EMBL/GenBank/DDBJ whole genome shotgun (WGS) entry which is preliminary data.</text>
</comment>
<accession>A0ACC0YGP8</accession>
<organism evidence="1 2">
    <name type="scientific">Pistacia integerrima</name>
    <dbReference type="NCBI Taxonomy" id="434235"/>
    <lineage>
        <taxon>Eukaryota</taxon>
        <taxon>Viridiplantae</taxon>
        <taxon>Streptophyta</taxon>
        <taxon>Embryophyta</taxon>
        <taxon>Tracheophyta</taxon>
        <taxon>Spermatophyta</taxon>
        <taxon>Magnoliopsida</taxon>
        <taxon>eudicotyledons</taxon>
        <taxon>Gunneridae</taxon>
        <taxon>Pentapetalae</taxon>
        <taxon>rosids</taxon>
        <taxon>malvids</taxon>
        <taxon>Sapindales</taxon>
        <taxon>Anacardiaceae</taxon>
        <taxon>Pistacia</taxon>
    </lineage>
</organism>
<proteinExistence type="predicted"/>
<dbReference type="Proteomes" id="UP001163603">
    <property type="component" value="Chromosome 7"/>
</dbReference>
<evidence type="ECO:0000313" key="1">
    <source>
        <dbReference type="EMBL" id="KAJ0035440.1"/>
    </source>
</evidence>
<reference evidence="2" key="1">
    <citation type="journal article" date="2023" name="G3 (Bethesda)">
        <title>Genome assembly and association tests identify interacting loci associated with vigor, precocity, and sex in interspecific pistachio rootstocks.</title>
        <authorList>
            <person name="Palmer W."/>
            <person name="Jacygrad E."/>
            <person name="Sagayaradj S."/>
            <person name="Cavanaugh K."/>
            <person name="Han R."/>
            <person name="Bertier L."/>
            <person name="Beede B."/>
            <person name="Kafkas S."/>
            <person name="Golino D."/>
            <person name="Preece J."/>
            <person name="Michelmore R."/>
        </authorList>
    </citation>
    <scope>NUCLEOTIDE SEQUENCE [LARGE SCALE GENOMIC DNA]</scope>
</reference>
<evidence type="ECO:0000313" key="2">
    <source>
        <dbReference type="Proteomes" id="UP001163603"/>
    </source>
</evidence>
<name>A0ACC0YGP8_9ROSI</name>
<sequence length="156" mass="16753">MVCGGTPPPPPPPLPQVQKGPIKKSTSDSACGFVSENLKKYGLLEFFAILFALGILWHLKIKILSALITLILKCCGWTLTSIDDVVADGDGEQADEEISEDTESPRGQPQPMISPLSMEPTAPPLCSCGRGRYLYSSYYCPVCGIGHSRYGYVSGA</sequence>
<protein>
    <submittedName>
        <fullName evidence="1">Uncharacterized protein</fullName>
    </submittedName>
</protein>